<evidence type="ECO:0000313" key="10">
    <source>
        <dbReference type="EMBL" id="ORY43718.1"/>
    </source>
</evidence>
<keyword evidence="6" id="KW-0067">ATP-binding</keyword>
<dbReference type="FunFam" id="1.10.510.10:FF:000571">
    <property type="entry name" value="Maternal embryonic leucine zipper kinase"/>
    <property type="match status" value="1"/>
</dbReference>
<dbReference type="GO" id="GO:0051598">
    <property type="term" value="P:meiotic recombination checkpoint signaling"/>
    <property type="evidence" value="ECO:0007669"/>
    <property type="project" value="EnsemblFungi"/>
</dbReference>
<dbReference type="Gene3D" id="1.10.510.10">
    <property type="entry name" value="Transferase(Phosphotransferase) domain 1"/>
    <property type="match status" value="1"/>
</dbReference>
<reference evidence="10 11" key="1">
    <citation type="submission" date="2016-07" db="EMBL/GenBank/DDBJ databases">
        <title>Pervasive Adenine N6-methylation of Active Genes in Fungi.</title>
        <authorList>
            <consortium name="DOE Joint Genome Institute"/>
            <person name="Mondo S.J."/>
            <person name="Dannebaum R.O."/>
            <person name="Kuo R.C."/>
            <person name="Labutti K."/>
            <person name="Haridas S."/>
            <person name="Kuo A."/>
            <person name="Salamov A."/>
            <person name="Ahrendt S.R."/>
            <person name="Lipzen A."/>
            <person name="Sullivan W."/>
            <person name="Andreopoulos W.B."/>
            <person name="Clum A."/>
            <person name="Lindquist E."/>
            <person name="Daum C."/>
            <person name="Ramamoorthy G.K."/>
            <person name="Gryganskyi A."/>
            <person name="Culley D."/>
            <person name="Magnuson J.K."/>
            <person name="James T.Y."/>
            <person name="O'Malley M.A."/>
            <person name="Stajich J.E."/>
            <person name="Spatafora J.W."/>
            <person name="Visel A."/>
            <person name="Grigoriev I.V."/>
        </authorList>
    </citation>
    <scope>NUCLEOTIDE SEQUENCE [LARGE SCALE GENOMIC DNA]</scope>
    <source>
        <strain evidence="10 11">JEL800</strain>
    </source>
</reference>
<evidence type="ECO:0000256" key="5">
    <source>
        <dbReference type="ARBA" id="ARBA00022777"/>
    </source>
</evidence>
<evidence type="ECO:0000256" key="7">
    <source>
        <dbReference type="ARBA" id="ARBA00047899"/>
    </source>
</evidence>
<comment type="caution">
    <text evidence="10">The sequence shown here is derived from an EMBL/GenBank/DDBJ whole genome shotgun (WGS) entry which is preliminary data.</text>
</comment>
<comment type="catalytic activity">
    <reaction evidence="7">
        <text>L-threonyl-[protein] + ATP = O-phospho-L-threonyl-[protein] + ADP + H(+)</text>
        <dbReference type="Rhea" id="RHEA:46608"/>
        <dbReference type="Rhea" id="RHEA-COMP:11060"/>
        <dbReference type="Rhea" id="RHEA-COMP:11605"/>
        <dbReference type="ChEBI" id="CHEBI:15378"/>
        <dbReference type="ChEBI" id="CHEBI:30013"/>
        <dbReference type="ChEBI" id="CHEBI:30616"/>
        <dbReference type="ChEBI" id="CHEBI:61977"/>
        <dbReference type="ChEBI" id="CHEBI:456216"/>
        <dbReference type="EC" id="2.7.11.1"/>
    </reaction>
</comment>
<dbReference type="GO" id="GO:0035861">
    <property type="term" value="C:site of double-strand break"/>
    <property type="evidence" value="ECO:0007669"/>
    <property type="project" value="EnsemblFungi"/>
</dbReference>
<comment type="catalytic activity">
    <reaction evidence="8">
        <text>L-seryl-[protein] + ATP = O-phospho-L-seryl-[protein] + ADP + H(+)</text>
        <dbReference type="Rhea" id="RHEA:17989"/>
        <dbReference type="Rhea" id="RHEA-COMP:9863"/>
        <dbReference type="Rhea" id="RHEA-COMP:11604"/>
        <dbReference type="ChEBI" id="CHEBI:15378"/>
        <dbReference type="ChEBI" id="CHEBI:29999"/>
        <dbReference type="ChEBI" id="CHEBI:30616"/>
        <dbReference type="ChEBI" id="CHEBI:83421"/>
        <dbReference type="ChEBI" id="CHEBI:456216"/>
        <dbReference type="EC" id="2.7.11.1"/>
    </reaction>
</comment>
<protein>
    <recommendedName>
        <fullName evidence="1">non-specific serine/threonine protein kinase</fullName>
        <ecNumber evidence="1">2.7.11.1</ecNumber>
    </recommendedName>
</protein>
<dbReference type="Gene3D" id="3.30.310.80">
    <property type="entry name" value="Kinase associated domain 1, KA1"/>
    <property type="match status" value="1"/>
</dbReference>
<dbReference type="PROSITE" id="PS50011">
    <property type="entry name" value="PROTEIN_KINASE_DOM"/>
    <property type="match status" value="1"/>
</dbReference>
<evidence type="ECO:0000256" key="1">
    <source>
        <dbReference type="ARBA" id="ARBA00012513"/>
    </source>
</evidence>
<dbReference type="SUPFAM" id="SSF56112">
    <property type="entry name" value="Protein kinase-like (PK-like)"/>
    <property type="match status" value="1"/>
</dbReference>
<evidence type="ECO:0000256" key="4">
    <source>
        <dbReference type="ARBA" id="ARBA00022741"/>
    </source>
</evidence>
<dbReference type="SMART" id="SM00220">
    <property type="entry name" value="S_TKc"/>
    <property type="match status" value="1"/>
</dbReference>
<dbReference type="GO" id="GO:0004674">
    <property type="term" value="F:protein serine/threonine kinase activity"/>
    <property type="evidence" value="ECO:0007669"/>
    <property type="project" value="UniProtKB-KW"/>
</dbReference>
<evidence type="ECO:0000256" key="6">
    <source>
        <dbReference type="ARBA" id="ARBA00022840"/>
    </source>
</evidence>
<dbReference type="EMBL" id="MCGO01000024">
    <property type="protein sequence ID" value="ORY43718.1"/>
    <property type="molecule type" value="Genomic_DNA"/>
</dbReference>
<dbReference type="InterPro" id="IPR011009">
    <property type="entry name" value="Kinase-like_dom_sf"/>
</dbReference>
<organism evidence="10 11">
    <name type="scientific">Rhizoclosmatium globosum</name>
    <dbReference type="NCBI Taxonomy" id="329046"/>
    <lineage>
        <taxon>Eukaryota</taxon>
        <taxon>Fungi</taxon>
        <taxon>Fungi incertae sedis</taxon>
        <taxon>Chytridiomycota</taxon>
        <taxon>Chytridiomycota incertae sedis</taxon>
        <taxon>Chytridiomycetes</taxon>
        <taxon>Chytridiales</taxon>
        <taxon>Chytriomycetaceae</taxon>
        <taxon>Rhizoclosmatium</taxon>
    </lineage>
</organism>
<keyword evidence="11" id="KW-1185">Reference proteome</keyword>
<dbReference type="Proteomes" id="UP000193642">
    <property type="component" value="Unassembled WGS sequence"/>
</dbReference>
<dbReference type="PANTHER" id="PTHR43895">
    <property type="entry name" value="CALCIUM/CALMODULIN-DEPENDENT PROTEIN KINASE KINASE-RELATED"/>
    <property type="match status" value="1"/>
</dbReference>
<proteinExistence type="predicted"/>
<dbReference type="GO" id="GO:0000785">
    <property type="term" value="C:chromatin"/>
    <property type="evidence" value="ECO:0007669"/>
    <property type="project" value="EnsemblFungi"/>
</dbReference>
<dbReference type="PANTHER" id="PTHR43895:SF32">
    <property type="entry name" value="SERINE_THREONINE-PROTEIN KINASE CHK1"/>
    <property type="match status" value="1"/>
</dbReference>
<sequence>MTVAVKAVRKTSGDAALRRALDKEVLIHKTLKHRNVIRLIEAAEDDAFFFILLDYAAAGELFDHIAPDVGMGELLAHFYFNQLVAGMDYIHSKGVCHRDLKPENILLDERGNLKISDFGLATVFSHNGTTRVLNTPCGTPPYVAPEILKLSYNGDEADVWSSGIILYVLLAGNTPWAEPSKHDPEFVHFSNQYNQGLNYAPWNQFAPEILFLIRNTLNKDASKRYTLLDIMSDSWFSRPNPLLTNGECNNPVALAEMMKKQMDGGSSQISNDMEESVISYSQPQAMRQESFMDIEMTQPDRRMAIDSFSQPVRSDMRDSPSDGMFHAPFSQATKSNPFKDLLQSDTLTRFFSPCAPAAIFDKLGQVLTQFVVPYRVNHKLMKLSFTTVDKRKCPLNGSVVLQRVSENMYHVGFRRGCGDPIEFKRFYRAIADQCADITVSNQ</sequence>
<keyword evidence="4" id="KW-0547">Nucleotide-binding</keyword>
<dbReference type="OrthoDB" id="539158at2759"/>
<accession>A0A1Y2C9K5</accession>
<evidence type="ECO:0000259" key="9">
    <source>
        <dbReference type="PROSITE" id="PS50011"/>
    </source>
</evidence>
<dbReference type="GO" id="GO:0007095">
    <property type="term" value="P:mitotic G2 DNA damage checkpoint signaling"/>
    <property type="evidence" value="ECO:0007669"/>
    <property type="project" value="EnsemblFungi"/>
</dbReference>
<keyword evidence="3" id="KW-0808">Transferase</keyword>
<dbReference type="GO" id="GO:0031297">
    <property type="term" value="P:replication fork processing"/>
    <property type="evidence" value="ECO:0007669"/>
    <property type="project" value="EnsemblFungi"/>
</dbReference>
<dbReference type="PROSITE" id="PS00108">
    <property type="entry name" value="PROTEIN_KINASE_ST"/>
    <property type="match status" value="1"/>
</dbReference>
<keyword evidence="2" id="KW-0723">Serine/threonine-protein kinase</keyword>
<dbReference type="InterPro" id="IPR008271">
    <property type="entry name" value="Ser/Thr_kinase_AS"/>
</dbReference>
<dbReference type="GO" id="GO:0000122">
    <property type="term" value="P:negative regulation of transcription by RNA polymerase II"/>
    <property type="evidence" value="ECO:0007669"/>
    <property type="project" value="EnsemblFungi"/>
</dbReference>
<keyword evidence="5 10" id="KW-0418">Kinase</keyword>
<evidence type="ECO:0000313" key="11">
    <source>
        <dbReference type="Proteomes" id="UP000193642"/>
    </source>
</evidence>
<evidence type="ECO:0000256" key="3">
    <source>
        <dbReference type="ARBA" id="ARBA00022679"/>
    </source>
</evidence>
<dbReference type="InterPro" id="IPR000719">
    <property type="entry name" value="Prot_kinase_dom"/>
</dbReference>
<gene>
    <name evidence="10" type="ORF">BCR33DRAFT_717381</name>
</gene>
<evidence type="ECO:0000256" key="8">
    <source>
        <dbReference type="ARBA" id="ARBA00048679"/>
    </source>
</evidence>
<dbReference type="AlphaFoldDB" id="A0A1Y2C9K5"/>
<dbReference type="GO" id="GO:0005634">
    <property type="term" value="C:nucleus"/>
    <property type="evidence" value="ECO:0007669"/>
    <property type="project" value="EnsemblFungi"/>
</dbReference>
<dbReference type="STRING" id="329046.A0A1Y2C9K5"/>
<evidence type="ECO:0000256" key="2">
    <source>
        <dbReference type="ARBA" id="ARBA00022527"/>
    </source>
</evidence>
<feature type="domain" description="Protein kinase" evidence="9">
    <location>
        <begin position="1"/>
        <end position="236"/>
    </location>
</feature>
<dbReference type="EC" id="2.7.11.1" evidence="1"/>
<dbReference type="GO" id="GO:0005737">
    <property type="term" value="C:cytoplasm"/>
    <property type="evidence" value="ECO:0007669"/>
    <property type="project" value="EnsemblFungi"/>
</dbReference>
<name>A0A1Y2C9K5_9FUNG</name>
<dbReference type="GO" id="GO:0005524">
    <property type="term" value="F:ATP binding"/>
    <property type="evidence" value="ECO:0007669"/>
    <property type="project" value="UniProtKB-KW"/>
</dbReference>
<dbReference type="Pfam" id="PF00069">
    <property type="entry name" value="Pkinase"/>
    <property type="match status" value="1"/>
</dbReference>